<dbReference type="InterPro" id="IPR012816">
    <property type="entry name" value="NADAR"/>
</dbReference>
<organism evidence="3 4">
    <name type="scientific">Funneliformis geosporum</name>
    <dbReference type="NCBI Taxonomy" id="1117311"/>
    <lineage>
        <taxon>Eukaryota</taxon>
        <taxon>Fungi</taxon>
        <taxon>Fungi incertae sedis</taxon>
        <taxon>Mucoromycota</taxon>
        <taxon>Glomeromycotina</taxon>
        <taxon>Glomeromycetes</taxon>
        <taxon>Glomerales</taxon>
        <taxon>Glomeraceae</taxon>
        <taxon>Funneliformis</taxon>
    </lineage>
</organism>
<comment type="caution">
    <text evidence="3">The sequence shown here is derived from an EMBL/GenBank/DDBJ whole genome shotgun (WGS) entry which is preliminary data.</text>
</comment>
<evidence type="ECO:0000256" key="1">
    <source>
        <dbReference type="SAM" id="MobiDB-lite"/>
    </source>
</evidence>
<dbReference type="Gene3D" id="1.10.357.40">
    <property type="entry name" value="YbiA-like"/>
    <property type="match status" value="1"/>
</dbReference>
<dbReference type="EMBL" id="CAMKVN010000362">
    <property type="protein sequence ID" value="CAI2167125.1"/>
    <property type="molecule type" value="Genomic_DNA"/>
</dbReference>
<protein>
    <submittedName>
        <fullName evidence="3">6513_t:CDS:1</fullName>
    </submittedName>
</protein>
<accession>A0A9W4WRQ6</accession>
<feature type="region of interest" description="Disordered" evidence="1">
    <location>
        <begin position="167"/>
        <end position="190"/>
    </location>
</feature>
<dbReference type="OrthoDB" id="206452at2759"/>
<gene>
    <name evidence="3" type="ORF">FWILDA_LOCUS2916</name>
</gene>
<name>A0A9W4WRQ6_9GLOM</name>
<proteinExistence type="predicted"/>
<reference evidence="3" key="1">
    <citation type="submission" date="2022-08" db="EMBL/GenBank/DDBJ databases">
        <authorList>
            <person name="Kallberg Y."/>
            <person name="Tangrot J."/>
            <person name="Rosling A."/>
        </authorList>
    </citation>
    <scope>NUCLEOTIDE SEQUENCE</scope>
    <source>
        <strain evidence="3">Wild A</strain>
    </source>
</reference>
<dbReference type="AlphaFoldDB" id="A0A9W4WRQ6"/>
<dbReference type="NCBIfam" id="TIGR02464">
    <property type="entry name" value="ribofla_fusion"/>
    <property type="match status" value="1"/>
</dbReference>
<dbReference type="SUPFAM" id="SSF143990">
    <property type="entry name" value="YbiA-like"/>
    <property type="match status" value="1"/>
</dbReference>
<dbReference type="Proteomes" id="UP001153678">
    <property type="component" value="Unassembled WGS sequence"/>
</dbReference>
<evidence type="ECO:0000313" key="3">
    <source>
        <dbReference type="EMBL" id="CAI2167125.1"/>
    </source>
</evidence>
<feature type="domain" description="NADAR" evidence="2">
    <location>
        <begin position="23"/>
        <end position="162"/>
    </location>
</feature>
<sequence length="190" mass="22161">MSNFPRRSDRLKKLSSKENIIRFYRTSRKWGEFSNFYEAEILINGETWSTNEHYFQAQKFTSNPEFQQKIKNFANPRQAAKFGRKAKGLRPDWEEAKDEVMRTALRAKFTQHQKLKQKLLSTKDAKLEEESPTDSYWGTATRKDGSKGFNKLGLLLVEIREDCQITGNGSAQHHHPSESDANRFNTPDRN</sequence>
<feature type="compositionally biased region" description="Basic and acidic residues" evidence="1">
    <location>
        <begin position="175"/>
        <end position="190"/>
    </location>
</feature>
<dbReference type="InterPro" id="IPR037238">
    <property type="entry name" value="YbiA-like_sf"/>
</dbReference>
<evidence type="ECO:0000259" key="2">
    <source>
        <dbReference type="Pfam" id="PF08719"/>
    </source>
</evidence>
<dbReference type="CDD" id="cd15457">
    <property type="entry name" value="NADAR"/>
    <property type="match status" value="1"/>
</dbReference>
<dbReference type="Pfam" id="PF08719">
    <property type="entry name" value="NADAR"/>
    <property type="match status" value="1"/>
</dbReference>
<evidence type="ECO:0000313" key="4">
    <source>
        <dbReference type="Proteomes" id="UP001153678"/>
    </source>
</evidence>
<keyword evidence="4" id="KW-1185">Reference proteome</keyword>